<protein>
    <submittedName>
        <fullName evidence="3">Hypothetical membrane spanning protein</fullName>
    </submittedName>
</protein>
<accession>A0A806FIC7</accession>
<keyword evidence="1" id="KW-1133">Transmembrane helix</keyword>
<dbReference type="NCBIfam" id="NF008740">
    <property type="entry name" value="PRK11770.1-2"/>
    <property type="match status" value="1"/>
</dbReference>
<dbReference type="GO" id="GO:0005886">
    <property type="term" value="C:plasma membrane"/>
    <property type="evidence" value="ECO:0007669"/>
    <property type="project" value="TreeGrafter"/>
</dbReference>
<evidence type="ECO:0000259" key="2">
    <source>
        <dbReference type="Pfam" id="PF03733"/>
    </source>
</evidence>
<dbReference type="AlphaFoldDB" id="A0A806FIC7"/>
<name>A0A806FIC7_BIFAN</name>
<dbReference type="InterPro" id="IPR052937">
    <property type="entry name" value="Inner_membrane_protein"/>
</dbReference>
<evidence type="ECO:0000256" key="1">
    <source>
        <dbReference type="SAM" id="Phobius"/>
    </source>
</evidence>
<sequence>MLANRFKGSRCRVLNSSESPRIFVLSHGRQTKRHVVSVQVPACSPMDIVRLAAYPWPAYTVGMRFIGNLIWLVLGGLEIAFAWFVVGLVLCVTIVGIPLGVQSFKMAQLTLTPFGQHVVYGGSVGSLLLNIVWVVLVGWWMALGYLIAGVLNCITVIGVPFGIQSFKMCKLALWPFGTTID</sequence>
<dbReference type="PANTHER" id="PTHR42903:SF1">
    <property type="entry name" value="INNER MEMBRANE PROTEIN YCCF"/>
    <property type="match status" value="1"/>
</dbReference>
<dbReference type="InterPro" id="IPR005185">
    <property type="entry name" value="YccF"/>
</dbReference>
<evidence type="ECO:0000313" key="3">
    <source>
        <dbReference type="EMBL" id="AEK30143.1"/>
    </source>
</evidence>
<dbReference type="KEGG" id="bnm:BALAC2494_00446"/>
<keyword evidence="1" id="KW-0812">Transmembrane</keyword>
<keyword evidence="1" id="KW-0472">Membrane</keyword>
<feature type="domain" description="Inner membrane component" evidence="2">
    <location>
        <begin position="66"/>
        <end position="116"/>
    </location>
</feature>
<feature type="transmembrane region" description="Helical" evidence="1">
    <location>
        <begin position="118"/>
        <end position="136"/>
    </location>
</feature>
<feature type="transmembrane region" description="Helical" evidence="1">
    <location>
        <begin position="56"/>
        <end position="74"/>
    </location>
</feature>
<evidence type="ECO:0000313" key="4">
    <source>
        <dbReference type="Proteomes" id="UP000008394"/>
    </source>
</evidence>
<dbReference type="Pfam" id="PF03733">
    <property type="entry name" value="YccF"/>
    <property type="match status" value="2"/>
</dbReference>
<gene>
    <name evidence="3" type="ORF">BALAC2494_00446</name>
</gene>
<dbReference type="PANTHER" id="PTHR42903">
    <property type="entry name" value="INNER MEMBRANE PROTEIN YCCF"/>
    <property type="match status" value="1"/>
</dbReference>
<proteinExistence type="predicted"/>
<feature type="transmembrane region" description="Helical" evidence="1">
    <location>
        <begin position="142"/>
        <end position="163"/>
    </location>
</feature>
<dbReference type="EMBL" id="CP002915">
    <property type="protein sequence ID" value="AEK30143.1"/>
    <property type="molecule type" value="Genomic_DNA"/>
</dbReference>
<feature type="transmembrane region" description="Helical" evidence="1">
    <location>
        <begin position="80"/>
        <end position="97"/>
    </location>
</feature>
<organism evidence="3 4">
    <name type="scientific">Bifidobacterium animalis subsp. lactis CNCM I-2494</name>
    <dbReference type="NCBI Taxonomy" id="1042403"/>
    <lineage>
        <taxon>Bacteria</taxon>
        <taxon>Bacillati</taxon>
        <taxon>Actinomycetota</taxon>
        <taxon>Actinomycetes</taxon>
        <taxon>Bifidobacteriales</taxon>
        <taxon>Bifidobacteriaceae</taxon>
        <taxon>Bifidobacterium</taxon>
    </lineage>
</organism>
<dbReference type="Proteomes" id="UP000008394">
    <property type="component" value="Chromosome"/>
</dbReference>
<reference evidence="3 4" key="1">
    <citation type="journal article" date="2011" name="J. Bacteriol.">
        <title>Genome Sequence of the Probiotic Strain Bifidobacterium animalis subsp. lactis CNCM I-2494.</title>
        <authorList>
            <person name="Chervaux C."/>
            <person name="Grimaldi C."/>
            <person name="Bolotin A."/>
            <person name="Quinquis B."/>
            <person name="Legrain-Raspaud S."/>
            <person name="van Hylckama Vlieg J.E."/>
            <person name="Denariaz G."/>
            <person name="Smokvina T."/>
        </authorList>
    </citation>
    <scope>NUCLEOTIDE SEQUENCE [LARGE SCALE GENOMIC DNA]</scope>
    <source>
        <strain evidence="3 4">CNCM I-2494</strain>
    </source>
</reference>
<feature type="domain" description="Inner membrane component" evidence="2">
    <location>
        <begin position="128"/>
        <end position="177"/>
    </location>
</feature>